<organism evidence="2">
    <name type="scientific">Oryza punctata</name>
    <name type="common">Red rice</name>
    <dbReference type="NCBI Taxonomy" id="4537"/>
    <lineage>
        <taxon>Eukaryota</taxon>
        <taxon>Viridiplantae</taxon>
        <taxon>Streptophyta</taxon>
        <taxon>Embryophyta</taxon>
        <taxon>Tracheophyta</taxon>
        <taxon>Spermatophyta</taxon>
        <taxon>Magnoliopsida</taxon>
        <taxon>Liliopsida</taxon>
        <taxon>Poales</taxon>
        <taxon>Poaceae</taxon>
        <taxon>BOP clade</taxon>
        <taxon>Oryzoideae</taxon>
        <taxon>Oryzeae</taxon>
        <taxon>Oryzinae</taxon>
        <taxon>Oryza</taxon>
    </lineage>
</organism>
<evidence type="ECO:0000313" key="3">
    <source>
        <dbReference type="Proteomes" id="UP000026962"/>
    </source>
</evidence>
<reference evidence="2" key="1">
    <citation type="submission" date="2015-04" db="UniProtKB">
        <authorList>
            <consortium name="EnsemblPlants"/>
        </authorList>
    </citation>
    <scope>IDENTIFICATION</scope>
</reference>
<proteinExistence type="predicted"/>
<feature type="compositionally biased region" description="Polar residues" evidence="1">
    <location>
        <begin position="34"/>
        <end position="46"/>
    </location>
</feature>
<dbReference type="HOGENOM" id="CLU_2531369_0_0_1"/>
<evidence type="ECO:0000256" key="1">
    <source>
        <dbReference type="SAM" id="MobiDB-lite"/>
    </source>
</evidence>
<keyword evidence="3" id="KW-1185">Reference proteome</keyword>
<evidence type="ECO:0000313" key="2">
    <source>
        <dbReference type="EnsemblPlants" id="OPUNC03G15390.1"/>
    </source>
</evidence>
<reference evidence="2" key="2">
    <citation type="submission" date="2018-05" db="EMBL/GenBank/DDBJ databases">
        <title>OpunRS2 (Oryza punctata Reference Sequence Version 2).</title>
        <authorList>
            <person name="Zhang J."/>
            <person name="Kudrna D."/>
            <person name="Lee S."/>
            <person name="Talag J."/>
            <person name="Welchert J."/>
            <person name="Wing R.A."/>
        </authorList>
    </citation>
    <scope>NUCLEOTIDE SEQUENCE [LARGE SCALE GENOMIC DNA]</scope>
</reference>
<dbReference type="EnsemblPlants" id="OPUNC03G15390.1">
    <property type="protein sequence ID" value="OPUNC03G15390.1"/>
    <property type="gene ID" value="OPUNC03G15390"/>
</dbReference>
<feature type="region of interest" description="Disordered" evidence="1">
    <location>
        <begin position="1"/>
        <end position="62"/>
    </location>
</feature>
<name>A0A0E0KD73_ORYPU</name>
<dbReference type="AlphaFoldDB" id="A0A0E0KD73"/>
<dbReference type="Gramene" id="OPUNC03G15390.1">
    <property type="protein sequence ID" value="OPUNC03G15390.1"/>
    <property type="gene ID" value="OPUNC03G15390"/>
</dbReference>
<sequence>MPNYSIPLSLPSAKPTSPSTLRPKNPPSTLVKVRSTSLHASQTSVNPHADCPHHPPLLSSRLTGTGHNLTLLSAQDTRSARHLI</sequence>
<dbReference type="Proteomes" id="UP000026962">
    <property type="component" value="Chromosome 3"/>
</dbReference>
<accession>A0A0E0KD73</accession>
<protein>
    <submittedName>
        <fullName evidence="2">Uncharacterized protein</fullName>
    </submittedName>
</protein>